<feature type="chain" id="PRO_5022201877" evidence="1">
    <location>
        <begin position="25"/>
        <end position="329"/>
    </location>
</feature>
<comment type="caution">
    <text evidence="2">The sequence shown here is derived from an EMBL/GenBank/DDBJ whole genome shotgun (WGS) entry which is preliminary data.</text>
</comment>
<protein>
    <submittedName>
        <fullName evidence="2">T9SS type A sorting domain-containing protein</fullName>
    </submittedName>
</protein>
<dbReference type="Gene3D" id="2.60.40.4060">
    <property type="entry name" value="Reeler domain"/>
    <property type="match status" value="1"/>
</dbReference>
<dbReference type="GO" id="GO:0009055">
    <property type="term" value="F:electron transfer activity"/>
    <property type="evidence" value="ECO:0007669"/>
    <property type="project" value="InterPro"/>
</dbReference>
<dbReference type="NCBIfam" id="NF041895">
    <property type="entry name" value="choice_anch_V"/>
    <property type="match status" value="1"/>
</dbReference>
<dbReference type="Proteomes" id="UP000317716">
    <property type="component" value="Unassembled WGS sequence"/>
</dbReference>
<dbReference type="SUPFAM" id="SSF46626">
    <property type="entry name" value="Cytochrome c"/>
    <property type="match status" value="1"/>
</dbReference>
<evidence type="ECO:0000256" key="1">
    <source>
        <dbReference type="SAM" id="SignalP"/>
    </source>
</evidence>
<feature type="signal peptide" evidence="1">
    <location>
        <begin position="1"/>
        <end position="24"/>
    </location>
</feature>
<organism evidence="2 3">
    <name type="scientific">Eiseniibacteriota bacterium</name>
    <dbReference type="NCBI Taxonomy" id="2212470"/>
    <lineage>
        <taxon>Bacteria</taxon>
        <taxon>Candidatus Eiseniibacteriota</taxon>
    </lineage>
</organism>
<dbReference type="GO" id="GO:0020037">
    <property type="term" value="F:heme binding"/>
    <property type="evidence" value="ECO:0007669"/>
    <property type="project" value="InterPro"/>
</dbReference>
<keyword evidence="1" id="KW-0732">Signal</keyword>
<evidence type="ECO:0000313" key="3">
    <source>
        <dbReference type="Proteomes" id="UP000317716"/>
    </source>
</evidence>
<dbReference type="EMBL" id="VBOS01000297">
    <property type="protein sequence ID" value="TMQ53538.1"/>
    <property type="molecule type" value="Genomic_DNA"/>
</dbReference>
<dbReference type="NCBIfam" id="TIGR04183">
    <property type="entry name" value="Por_Secre_tail"/>
    <property type="match status" value="1"/>
</dbReference>
<evidence type="ECO:0000313" key="2">
    <source>
        <dbReference type="EMBL" id="TMQ53538.1"/>
    </source>
</evidence>
<dbReference type="InterPro" id="IPR042307">
    <property type="entry name" value="Reeler_sf"/>
</dbReference>
<proteinExistence type="predicted"/>
<gene>
    <name evidence="2" type="ORF">E6K72_08365</name>
</gene>
<name>A0A538SQ87_UNCEI</name>
<dbReference type="Gene3D" id="2.60.40.4070">
    <property type="match status" value="1"/>
</dbReference>
<dbReference type="InterPro" id="IPR036909">
    <property type="entry name" value="Cyt_c-like_dom_sf"/>
</dbReference>
<accession>A0A538SQ87</accession>
<sequence>MRRYNIVRALVFAMLIGGVGLAFALSTGPEPARTGAFKVQNKGAEINCTLCHTANAQGIPPGINDPSGRLRILDVPANYVPGNTYTLRVHLEHDWNPMPPDPLRWGFQLQAVQASTGDSAGTWIMVPNSPPDTFKVMKTSTLSVYKNRRYIEHTRNPSLPDAPGGATHLGELGPIEWHVNWKAPPGDSGKIYFFAAGNSANGDATSTDSGDFIFTTAESTIGRSNVDVPAHPAPLGLRSGLDPPYPNPMVKCTGVSFTIAKGGLVDISVYDLQGRKVRTALHEFREAGTHGAYWDGRGDDRQFVKNGVYLIRLSAPDGKRSSQKLVLAR</sequence>
<dbReference type="InterPro" id="IPR026444">
    <property type="entry name" value="Secre_tail"/>
</dbReference>
<dbReference type="AlphaFoldDB" id="A0A538SQ87"/>
<reference evidence="2 3" key="1">
    <citation type="journal article" date="2019" name="Nat. Microbiol.">
        <title>Mediterranean grassland soil C-N compound turnover is dependent on rainfall and depth, and is mediated by genomically divergent microorganisms.</title>
        <authorList>
            <person name="Diamond S."/>
            <person name="Andeer P.F."/>
            <person name="Li Z."/>
            <person name="Crits-Christoph A."/>
            <person name="Burstein D."/>
            <person name="Anantharaman K."/>
            <person name="Lane K.R."/>
            <person name="Thomas B.C."/>
            <person name="Pan C."/>
            <person name="Northen T.R."/>
            <person name="Banfield J.F."/>
        </authorList>
    </citation>
    <scope>NUCLEOTIDE SEQUENCE [LARGE SCALE GENOMIC DNA]</scope>
    <source>
        <strain evidence="2">WS_2</strain>
    </source>
</reference>